<evidence type="ECO:0000313" key="20">
    <source>
        <dbReference type="EMBL" id="UZZ44273.1"/>
    </source>
</evidence>
<feature type="domain" description="NADH:quinone oxidoreductase/Mrp antiporter transmembrane" evidence="19">
    <location>
        <begin position="29"/>
        <end position="282"/>
    </location>
</feature>
<keyword evidence="7 18" id="KW-0679">Respiratory chain</keyword>
<dbReference type="GO" id="GO:0006120">
    <property type="term" value="P:mitochondrial electron transport, NADH to ubiquinone"/>
    <property type="evidence" value="ECO:0007669"/>
    <property type="project" value="InterPro"/>
</dbReference>
<reference evidence="20" key="2">
    <citation type="journal article" date="2022" name="Syst. Entomol.">
        <title>Massive gene rearrangements of mitochondrial genomes and implications for the phylogeny of Trichoptera (Insecta).</title>
        <authorList>
            <person name="Ge X."/>
            <person name="Peng L."/>
            <person name="Vogler A.P."/>
            <person name="Morse J.C."/>
            <person name="Yang L."/>
            <person name="Sun C."/>
            <person name="Wang B."/>
        </authorList>
    </citation>
    <scope>NUCLEOTIDE SEQUENCE</scope>
</reference>
<dbReference type="RefSeq" id="YP_010586472.1">
    <property type="nucleotide sequence ID" value="NC_069278.1"/>
</dbReference>
<evidence type="ECO:0000256" key="2">
    <source>
        <dbReference type="ARBA" id="ARBA00004448"/>
    </source>
</evidence>
<name>A0A9E8LP92_9NEOP</name>
<evidence type="ECO:0000256" key="7">
    <source>
        <dbReference type="ARBA" id="ARBA00022660"/>
    </source>
</evidence>
<geneLocation type="mitochondrion" evidence="20"/>
<comment type="function">
    <text evidence="18">Core subunit of the mitochondrial membrane respiratory chain NADH dehydrogenase (Complex I) which catalyzes electron transfer from NADH through the respiratory chain, using ubiquinone as an electron acceptor. Essential for the catalytic activity and assembly of complex I.</text>
</comment>
<evidence type="ECO:0000256" key="12">
    <source>
        <dbReference type="ARBA" id="ARBA00022989"/>
    </source>
</evidence>
<dbReference type="PANTHER" id="PTHR46552:SF1">
    <property type="entry name" value="NADH-UBIQUINONE OXIDOREDUCTASE CHAIN 2"/>
    <property type="match status" value="1"/>
</dbReference>
<comment type="function">
    <text evidence="1">Core subunit of the mitochondrial membrane respiratory chain NADH dehydrogenase (Complex I) that is believed to belong to the minimal assembly required for catalysis. Complex I functions in the transfer of electrons from NADH to the respiratory chain. The immediate electron acceptor for the enzyme is believed to be ubiquinone.</text>
</comment>
<evidence type="ECO:0000256" key="6">
    <source>
        <dbReference type="ARBA" id="ARBA00022448"/>
    </source>
</evidence>
<dbReference type="GeneID" id="77426364"/>
<accession>A0A9E8LP92</accession>
<reference evidence="20" key="1">
    <citation type="submission" date="2021-11" db="EMBL/GenBank/DDBJ databases">
        <authorList>
            <person name="Ge X.-Y."/>
            <person name="Peng L."/>
            <person name="Sun C.-H."/>
            <person name="Wang B.-X."/>
        </authorList>
    </citation>
    <scope>NUCLEOTIDE SEQUENCE</scope>
</reference>
<dbReference type="AlphaFoldDB" id="A0A9E8LP92"/>
<keyword evidence="13 18" id="KW-0520">NAD</keyword>
<keyword evidence="11 18" id="KW-0249">Electron transport</keyword>
<dbReference type="GO" id="GO:0008137">
    <property type="term" value="F:NADH dehydrogenase (ubiquinone) activity"/>
    <property type="evidence" value="ECO:0007669"/>
    <property type="project" value="UniProtKB-EC"/>
</dbReference>
<feature type="transmembrane region" description="Helical" evidence="18">
    <location>
        <begin position="231"/>
        <end position="249"/>
    </location>
</feature>
<evidence type="ECO:0000256" key="4">
    <source>
        <dbReference type="ARBA" id="ARBA00012944"/>
    </source>
</evidence>
<evidence type="ECO:0000256" key="15">
    <source>
        <dbReference type="ARBA" id="ARBA00023128"/>
    </source>
</evidence>
<feature type="transmembrane region" description="Helical" evidence="18">
    <location>
        <begin position="63"/>
        <end position="83"/>
    </location>
</feature>
<dbReference type="EC" id="7.1.1.2" evidence="4 18"/>
<keyword evidence="16 18" id="KW-0472">Membrane</keyword>
<evidence type="ECO:0000256" key="8">
    <source>
        <dbReference type="ARBA" id="ARBA00022692"/>
    </source>
</evidence>
<keyword evidence="14 18" id="KW-0830">Ubiquinone</keyword>
<evidence type="ECO:0000256" key="5">
    <source>
        <dbReference type="ARBA" id="ARBA00021008"/>
    </source>
</evidence>
<keyword evidence="8 18" id="KW-0812">Transmembrane</keyword>
<evidence type="ECO:0000256" key="1">
    <source>
        <dbReference type="ARBA" id="ARBA00003257"/>
    </source>
</evidence>
<dbReference type="Pfam" id="PF00361">
    <property type="entry name" value="Proton_antipo_M"/>
    <property type="match status" value="1"/>
</dbReference>
<evidence type="ECO:0000256" key="3">
    <source>
        <dbReference type="ARBA" id="ARBA00007012"/>
    </source>
</evidence>
<evidence type="ECO:0000256" key="13">
    <source>
        <dbReference type="ARBA" id="ARBA00023027"/>
    </source>
</evidence>
<keyword evidence="15 18" id="KW-0496">Mitochondrion</keyword>
<dbReference type="PRINTS" id="PR01436">
    <property type="entry name" value="NADHDHGNASE2"/>
</dbReference>
<dbReference type="PANTHER" id="PTHR46552">
    <property type="entry name" value="NADH-UBIQUINONE OXIDOREDUCTASE CHAIN 2"/>
    <property type="match status" value="1"/>
</dbReference>
<evidence type="ECO:0000256" key="18">
    <source>
        <dbReference type="RuleBase" id="RU003403"/>
    </source>
</evidence>
<sequence>MMKSMLLNSTKMMMMIMLITSIMLAISTNSWITLWMMMEINMMSFIPILSMNNMINSESTMKYFLIQSITSMILLMSIIILWLNNNSNIKSNLPINLSLMMKLGSAPFHWWFIQMAEKLNMINLLTLSTLQKIIPLTSMFYMNQSTTIYLMIIMNTIMGSINGINQTSMYKIITYSSVNHIGWMTAAMMINQNSWKLYFTIYSMMMTSMIMMTHISKTLNLYQMINLKHNNINLILFSMNLLSMGGLPPMTGFLPKWMIIMYLSMNSNIMILSIMMITSIITLYFYIKIIYSMLLLNNTKMKWMKQNSQNPLNSMLLTNLMMSIMLMIMLNMMFFMY</sequence>
<comment type="subcellular location">
    <subcellularLocation>
        <location evidence="2 18">Mitochondrion inner membrane</location>
        <topology evidence="2 18">Multi-pass membrane protein</topology>
    </subcellularLocation>
</comment>
<dbReference type="InterPro" id="IPR001750">
    <property type="entry name" value="ND/Mrp_TM"/>
</dbReference>
<feature type="transmembrane region" description="Helical" evidence="18">
    <location>
        <begin position="197"/>
        <end position="219"/>
    </location>
</feature>
<evidence type="ECO:0000256" key="11">
    <source>
        <dbReference type="ARBA" id="ARBA00022982"/>
    </source>
</evidence>
<feature type="transmembrane region" description="Helical" evidence="18">
    <location>
        <begin position="269"/>
        <end position="296"/>
    </location>
</feature>
<feature type="transmembrane region" description="Helical" evidence="18">
    <location>
        <begin position="316"/>
        <end position="336"/>
    </location>
</feature>
<keyword evidence="9 18" id="KW-0999">Mitochondrion inner membrane</keyword>
<dbReference type="InterPro" id="IPR003917">
    <property type="entry name" value="NADH_UbQ_OxRdtase_chain2"/>
</dbReference>
<protein>
    <recommendedName>
        <fullName evidence="5 18">NADH-ubiquinone oxidoreductase chain 2</fullName>
        <ecNumber evidence="4 18">7.1.1.2</ecNumber>
    </recommendedName>
</protein>
<comment type="catalytic activity">
    <reaction evidence="17 18">
        <text>a ubiquinone + NADH + 5 H(+)(in) = a ubiquinol + NAD(+) + 4 H(+)(out)</text>
        <dbReference type="Rhea" id="RHEA:29091"/>
        <dbReference type="Rhea" id="RHEA-COMP:9565"/>
        <dbReference type="Rhea" id="RHEA-COMP:9566"/>
        <dbReference type="ChEBI" id="CHEBI:15378"/>
        <dbReference type="ChEBI" id="CHEBI:16389"/>
        <dbReference type="ChEBI" id="CHEBI:17976"/>
        <dbReference type="ChEBI" id="CHEBI:57540"/>
        <dbReference type="ChEBI" id="CHEBI:57945"/>
        <dbReference type="EC" id="7.1.1.2"/>
    </reaction>
</comment>
<dbReference type="CTD" id="4536"/>
<proteinExistence type="inferred from homology"/>
<evidence type="ECO:0000256" key="16">
    <source>
        <dbReference type="ARBA" id="ARBA00023136"/>
    </source>
</evidence>
<dbReference type="InterPro" id="IPR050175">
    <property type="entry name" value="Complex_I_Subunit_2"/>
</dbReference>
<evidence type="ECO:0000256" key="9">
    <source>
        <dbReference type="ARBA" id="ARBA00022792"/>
    </source>
</evidence>
<evidence type="ECO:0000256" key="14">
    <source>
        <dbReference type="ARBA" id="ARBA00023075"/>
    </source>
</evidence>
<gene>
    <name evidence="20" type="primary">ND2</name>
</gene>
<evidence type="ECO:0000259" key="19">
    <source>
        <dbReference type="Pfam" id="PF00361"/>
    </source>
</evidence>
<evidence type="ECO:0000256" key="10">
    <source>
        <dbReference type="ARBA" id="ARBA00022967"/>
    </source>
</evidence>
<evidence type="ECO:0000256" key="17">
    <source>
        <dbReference type="ARBA" id="ARBA00049551"/>
    </source>
</evidence>
<comment type="similarity">
    <text evidence="3 18">Belongs to the complex I subunit 2 family.</text>
</comment>
<keyword evidence="10 18" id="KW-1278">Translocase</keyword>
<dbReference type="EMBL" id="OL678042">
    <property type="protein sequence ID" value="UZZ44273.1"/>
    <property type="molecule type" value="Genomic_DNA"/>
</dbReference>
<keyword evidence="12 18" id="KW-1133">Transmembrane helix</keyword>
<dbReference type="GO" id="GO:0005743">
    <property type="term" value="C:mitochondrial inner membrane"/>
    <property type="evidence" value="ECO:0007669"/>
    <property type="project" value="UniProtKB-SubCell"/>
</dbReference>
<keyword evidence="6" id="KW-0813">Transport</keyword>
<organism evidence="20">
    <name type="scientific">Pseudoneureclipsis achim</name>
    <dbReference type="NCBI Taxonomy" id="623285"/>
    <lineage>
        <taxon>Eukaryota</taxon>
        <taxon>Metazoa</taxon>
        <taxon>Ecdysozoa</taxon>
        <taxon>Arthropoda</taxon>
        <taxon>Hexapoda</taxon>
        <taxon>Insecta</taxon>
        <taxon>Pterygota</taxon>
        <taxon>Neoptera</taxon>
        <taxon>Endopterygota</taxon>
        <taxon>Trichoptera</taxon>
        <taxon>Annulipalpia</taxon>
        <taxon>Psychomyioidea</taxon>
        <taxon>Polycentropodidae</taxon>
        <taxon>Pseudoneurclipsinae</taxon>
        <taxon>Pseudoneureclipsis</taxon>
    </lineage>
</organism>